<keyword evidence="4" id="KW-0234">DNA repair</keyword>
<dbReference type="AlphaFoldDB" id="A0A5C7IMV4"/>
<feature type="region of interest" description="Disordered" evidence="6">
    <location>
        <begin position="1"/>
        <end position="35"/>
    </location>
</feature>
<sequence length="863" mass="95953">MRTRQESKQQHSHSSGNENENSLGSQTENGNLAETSREGIGKLLQRAKARMKRVNDLQPNDSVGMLWCWCSRDTLGDASTDGVTVEFETADSDDSVRQKPTRRASAEDKELAELVHKVHLLCLLARGRIIDRVCDDLLIQASLLSVVPKQLLEISEVSQLKVKALCSIVKWFHDNFHVRNSVSTGRSFHSALAHAIEHREGSPEEIAALSVALFRALMLTTRFVSILDVASLKPEADKNESPSRDGGVARGIFSTPTLMVPSSPRTKAVSTSPVESFSSSKKNNACKASSSSSSKCMNRNSTNNGTRPKSSPMADKLNARKSDSPSVTCHDNSKACLTKESQGAKRKGKGDFEFEMQLEMALASTAAGTHKKNKVSSSVSSPVESKQISSVETSTSFQGISTVVGSRKVGSPLYWAEVYCNAENLTGRWVHVDAANAIIDGEQKVEAAAAASKTSLRYVVAFAGCGAKDVTRRYCMKWYKIAPKRVNSVWWDAVMAPLRNLESGVTGRNSVPNIQSSARSSSVATRNSLEDMELETRALTEPLPTNQQAYKNHQLYAIERWLNKHQIIHPKGPILGFCSGHPVYPRTCVQTLKTKERWLREALQVKADEHPVKVIKNTAKLKKVQVSEVEDCEEVDSKGNIELYGKWQLEPLCLPRAVNGIVPRNERGQVDVWSEKCLPPGTVHIRLPRVFFVAKRLEIDYAPAMVGFEFRNGRSTPVFDGIVVCAEFKDIILEAYVEEEERRQAEEKKRKEAQAISRWYQLLSSVVTRQKLNNCYGEGSSSQMSTTGIQHTRNDKQNVLVDGIQESPEFSNIDTQYVKHYAPVAESEDHEHVYLVEDMSYDQENSVRTKRCLCGFSIQVEEL</sequence>
<dbReference type="SMART" id="SM01032">
    <property type="entry name" value="BHD_3"/>
    <property type="match status" value="1"/>
</dbReference>
<dbReference type="InterPro" id="IPR042488">
    <property type="entry name" value="Rad4_BHD3_sf"/>
</dbReference>
<dbReference type="Pfam" id="PF03835">
    <property type="entry name" value="Rad4"/>
    <property type="match status" value="1"/>
</dbReference>
<gene>
    <name evidence="10" type="ORF">EZV62_004857</name>
</gene>
<dbReference type="PANTHER" id="PTHR12135">
    <property type="entry name" value="DNA REPAIR PROTEIN XP-C / RAD4"/>
    <property type="match status" value="1"/>
</dbReference>
<keyword evidence="11" id="KW-1185">Reference proteome</keyword>
<dbReference type="GO" id="GO:0003697">
    <property type="term" value="F:single-stranded DNA binding"/>
    <property type="evidence" value="ECO:0007669"/>
    <property type="project" value="TreeGrafter"/>
</dbReference>
<feature type="compositionally biased region" description="Low complexity" evidence="6">
    <location>
        <begin position="12"/>
        <end position="25"/>
    </location>
</feature>
<dbReference type="Proteomes" id="UP000323000">
    <property type="component" value="Chromosome 2"/>
</dbReference>
<evidence type="ECO:0000256" key="6">
    <source>
        <dbReference type="SAM" id="MobiDB-lite"/>
    </source>
</evidence>
<dbReference type="GO" id="GO:0003684">
    <property type="term" value="F:damaged DNA binding"/>
    <property type="evidence" value="ECO:0007669"/>
    <property type="project" value="InterPro"/>
</dbReference>
<dbReference type="GO" id="GO:0005737">
    <property type="term" value="C:cytoplasm"/>
    <property type="evidence" value="ECO:0007669"/>
    <property type="project" value="TreeGrafter"/>
</dbReference>
<dbReference type="InterPro" id="IPR004583">
    <property type="entry name" value="DNA_repair_Rad4"/>
</dbReference>
<dbReference type="OrthoDB" id="300780at2759"/>
<dbReference type="InterPro" id="IPR038765">
    <property type="entry name" value="Papain-like_cys_pep_sf"/>
</dbReference>
<dbReference type="EMBL" id="VAHF01000002">
    <property type="protein sequence ID" value="TXG69922.1"/>
    <property type="molecule type" value="Genomic_DNA"/>
</dbReference>
<evidence type="ECO:0000256" key="3">
    <source>
        <dbReference type="ARBA" id="ARBA00022763"/>
    </source>
</evidence>
<dbReference type="PANTHER" id="PTHR12135:SF0">
    <property type="entry name" value="DNA REPAIR PROTEIN COMPLEMENTING XP-C CELLS"/>
    <property type="match status" value="1"/>
</dbReference>
<comment type="similarity">
    <text evidence="2">Belongs to the XPC family.</text>
</comment>
<feature type="domain" description="Rad4 beta-hairpin" evidence="7">
    <location>
        <begin position="539"/>
        <end position="590"/>
    </location>
</feature>
<proteinExistence type="inferred from homology"/>
<evidence type="ECO:0000259" key="9">
    <source>
        <dbReference type="SMART" id="SM01032"/>
    </source>
</evidence>
<evidence type="ECO:0000259" key="8">
    <source>
        <dbReference type="SMART" id="SM01031"/>
    </source>
</evidence>
<dbReference type="GO" id="GO:0071942">
    <property type="term" value="C:XPC complex"/>
    <property type="evidence" value="ECO:0007669"/>
    <property type="project" value="TreeGrafter"/>
</dbReference>
<dbReference type="SMART" id="SM01031">
    <property type="entry name" value="BHD_2"/>
    <property type="match status" value="1"/>
</dbReference>
<organism evidence="10 11">
    <name type="scientific">Acer yangbiense</name>
    <dbReference type="NCBI Taxonomy" id="1000413"/>
    <lineage>
        <taxon>Eukaryota</taxon>
        <taxon>Viridiplantae</taxon>
        <taxon>Streptophyta</taxon>
        <taxon>Embryophyta</taxon>
        <taxon>Tracheophyta</taxon>
        <taxon>Spermatophyta</taxon>
        <taxon>Magnoliopsida</taxon>
        <taxon>eudicotyledons</taxon>
        <taxon>Gunneridae</taxon>
        <taxon>Pentapetalae</taxon>
        <taxon>rosids</taxon>
        <taxon>malvids</taxon>
        <taxon>Sapindales</taxon>
        <taxon>Sapindaceae</taxon>
        <taxon>Hippocastanoideae</taxon>
        <taxon>Acereae</taxon>
        <taxon>Acer</taxon>
    </lineage>
</organism>
<feature type="compositionally biased region" description="Polar residues" evidence="6">
    <location>
        <begin position="297"/>
        <end position="309"/>
    </location>
</feature>
<dbReference type="InterPro" id="IPR018327">
    <property type="entry name" value="BHD_2"/>
</dbReference>
<keyword evidence="3" id="KW-0227">DNA damage</keyword>
<dbReference type="SMART" id="SM01030">
    <property type="entry name" value="BHD_1"/>
    <property type="match status" value="1"/>
</dbReference>
<dbReference type="InterPro" id="IPR036985">
    <property type="entry name" value="Transglutaminase-like_sf"/>
</dbReference>
<feature type="compositionally biased region" description="Low complexity" evidence="6">
    <location>
        <begin position="270"/>
        <end position="296"/>
    </location>
</feature>
<dbReference type="Gene3D" id="3.90.260.10">
    <property type="entry name" value="Transglutaminase-like"/>
    <property type="match status" value="1"/>
</dbReference>
<dbReference type="InterPro" id="IPR018326">
    <property type="entry name" value="Rad4_beta-hairpin_dom1"/>
</dbReference>
<evidence type="ECO:0008006" key="12">
    <source>
        <dbReference type="Google" id="ProtNLM"/>
    </source>
</evidence>
<name>A0A5C7IMV4_9ROSI</name>
<evidence type="ECO:0000313" key="10">
    <source>
        <dbReference type="EMBL" id="TXG69922.1"/>
    </source>
</evidence>
<dbReference type="SUPFAM" id="SSF54001">
    <property type="entry name" value="Cysteine proteinases"/>
    <property type="match status" value="1"/>
</dbReference>
<evidence type="ECO:0000313" key="11">
    <source>
        <dbReference type="Proteomes" id="UP000323000"/>
    </source>
</evidence>
<accession>A0A5C7IMV4</accession>
<evidence type="ECO:0000256" key="4">
    <source>
        <dbReference type="ARBA" id="ARBA00023204"/>
    </source>
</evidence>
<dbReference type="InterPro" id="IPR018325">
    <property type="entry name" value="Rad4/PNGase_transGLS-fold"/>
</dbReference>
<dbReference type="Pfam" id="PF10403">
    <property type="entry name" value="BHD_1"/>
    <property type="match status" value="1"/>
</dbReference>
<evidence type="ECO:0000259" key="7">
    <source>
        <dbReference type="SMART" id="SM01030"/>
    </source>
</evidence>
<comment type="subcellular location">
    <subcellularLocation>
        <location evidence="1">Nucleus</location>
    </subcellularLocation>
</comment>
<dbReference type="FunFam" id="3.30.70.2460:FF:000001">
    <property type="entry name" value="DNA repair protein Rad4 family"/>
    <property type="match status" value="1"/>
</dbReference>
<evidence type="ECO:0000256" key="5">
    <source>
        <dbReference type="ARBA" id="ARBA00023242"/>
    </source>
</evidence>
<protein>
    <recommendedName>
        <fullName evidence="12">Rad4 beta-hairpin domain-containing protein</fullName>
    </recommendedName>
</protein>
<dbReference type="InterPro" id="IPR018328">
    <property type="entry name" value="Rad4_beta-hairpin_dom3"/>
</dbReference>
<feature type="region of interest" description="Disordered" evidence="6">
    <location>
        <begin position="365"/>
        <end position="387"/>
    </location>
</feature>
<dbReference type="Pfam" id="PF10404">
    <property type="entry name" value="BHD_2"/>
    <property type="match status" value="1"/>
</dbReference>
<dbReference type="Gene3D" id="3.30.70.2460">
    <property type="entry name" value="Rad4, beta-hairpin domain BHD3"/>
    <property type="match status" value="1"/>
</dbReference>
<feature type="domain" description="Rad4 beta-hairpin" evidence="8">
    <location>
        <begin position="592"/>
        <end position="655"/>
    </location>
</feature>
<keyword evidence="5" id="KW-0539">Nucleus</keyword>
<dbReference type="GO" id="GO:0006289">
    <property type="term" value="P:nucleotide-excision repair"/>
    <property type="evidence" value="ECO:0007669"/>
    <property type="project" value="InterPro"/>
</dbReference>
<comment type="caution">
    <text evidence="10">The sequence shown here is derived from an EMBL/GenBank/DDBJ whole genome shotgun (WGS) entry which is preliminary data.</text>
</comment>
<dbReference type="Gene3D" id="2.20.20.110">
    <property type="entry name" value="Rad4, beta-hairpin domain BHD1"/>
    <property type="match status" value="1"/>
</dbReference>
<feature type="domain" description="Rad4 beta-hairpin" evidence="9">
    <location>
        <begin position="662"/>
        <end position="736"/>
    </location>
</feature>
<feature type="compositionally biased region" description="Low complexity" evidence="6">
    <location>
        <begin position="375"/>
        <end position="387"/>
    </location>
</feature>
<dbReference type="GO" id="GO:0006298">
    <property type="term" value="P:mismatch repair"/>
    <property type="evidence" value="ECO:0007669"/>
    <property type="project" value="TreeGrafter"/>
</dbReference>
<dbReference type="GO" id="GO:0000111">
    <property type="term" value="C:nucleotide-excision repair factor 2 complex"/>
    <property type="evidence" value="ECO:0007669"/>
    <property type="project" value="TreeGrafter"/>
</dbReference>
<feature type="compositionally biased region" description="Basic and acidic residues" evidence="6">
    <location>
        <begin position="234"/>
        <end position="243"/>
    </location>
</feature>
<evidence type="ECO:0000256" key="1">
    <source>
        <dbReference type="ARBA" id="ARBA00004123"/>
    </source>
</evidence>
<dbReference type="Pfam" id="PF10405">
    <property type="entry name" value="BHD_3"/>
    <property type="match status" value="1"/>
</dbReference>
<feature type="region of interest" description="Disordered" evidence="6">
    <location>
        <begin position="234"/>
        <end position="331"/>
    </location>
</feature>
<evidence type="ECO:0000256" key="2">
    <source>
        <dbReference type="ARBA" id="ARBA00009525"/>
    </source>
</evidence>
<reference evidence="11" key="1">
    <citation type="journal article" date="2019" name="Gigascience">
        <title>De novo genome assembly of the endangered Acer yangbiense, a plant species with extremely small populations endemic to Yunnan Province, China.</title>
        <authorList>
            <person name="Yang J."/>
            <person name="Wariss H.M."/>
            <person name="Tao L."/>
            <person name="Zhang R."/>
            <person name="Yun Q."/>
            <person name="Hollingsworth P."/>
            <person name="Dao Z."/>
            <person name="Luo G."/>
            <person name="Guo H."/>
            <person name="Ma Y."/>
            <person name="Sun W."/>
        </authorList>
    </citation>
    <scope>NUCLEOTIDE SEQUENCE [LARGE SCALE GENOMIC DNA]</scope>
    <source>
        <strain evidence="11">cv. Malutang</strain>
    </source>
</reference>